<evidence type="ECO:0000313" key="14">
    <source>
        <dbReference type="Proteomes" id="UP000824469"/>
    </source>
</evidence>
<dbReference type="Pfam" id="PF03007">
    <property type="entry name" value="WS_DGAT_cat"/>
    <property type="match status" value="1"/>
</dbReference>
<dbReference type="PANTHER" id="PTHR31650">
    <property type="entry name" value="O-ACYLTRANSFERASE (WSD1-LIKE) FAMILY PROTEIN"/>
    <property type="match status" value="1"/>
</dbReference>
<dbReference type="GO" id="GO:0005789">
    <property type="term" value="C:endoplasmic reticulum membrane"/>
    <property type="evidence" value="ECO:0007669"/>
    <property type="project" value="UniProtKB-SubCell"/>
</dbReference>
<dbReference type="PANTHER" id="PTHR31650:SF34">
    <property type="entry name" value="O-ACYLTRANSFERASE WSD1-LIKE ISOFORM X1"/>
    <property type="match status" value="1"/>
</dbReference>
<evidence type="ECO:0000259" key="11">
    <source>
        <dbReference type="Pfam" id="PF03007"/>
    </source>
</evidence>
<protein>
    <recommendedName>
        <fullName evidence="15">Diacylglycerol O-acyltransferase</fullName>
    </recommendedName>
</protein>
<organism evidence="13 14">
    <name type="scientific">Taxus chinensis</name>
    <name type="common">Chinese yew</name>
    <name type="synonym">Taxus wallichiana var. chinensis</name>
    <dbReference type="NCBI Taxonomy" id="29808"/>
    <lineage>
        <taxon>Eukaryota</taxon>
        <taxon>Viridiplantae</taxon>
        <taxon>Streptophyta</taxon>
        <taxon>Embryophyta</taxon>
        <taxon>Tracheophyta</taxon>
        <taxon>Spermatophyta</taxon>
        <taxon>Pinopsida</taxon>
        <taxon>Pinidae</taxon>
        <taxon>Conifers II</taxon>
        <taxon>Cupressales</taxon>
        <taxon>Taxaceae</taxon>
        <taxon>Taxus</taxon>
    </lineage>
</organism>
<evidence type="ECO:0008006" key="15">
    <source>
        <dbReference type="Google" id="ProtNLM"/>
    </source>
</evidence>
<keyword evidence="7" id="KW-0012">Acyltransferase</keyword>
<evidence type="ECO:0000256" key="3">
    <source>
        <dbReference type="ARBA" id="ARBA00004771"/>
    </source>
</evidence>
<dbReference type="InterPro" id="IPR009721">
    <property type="entry name" value="O-acyltransferase_WSD1_C"/>
</dbReference>
<comment type="pathway">
    <text evidence="3">Glycerolipid metabolism; triacylglycerol biosynthesis.</text>
</comment>
<dbReference type="Proteomes" id="UP000824469">
    <property type="component" value="Unassembled WGS sequence"/>
</dbReference>
<dbReference type="GO" id="GO:0004144">
    <property type="term" value="F:diacylglycerol O-acyltransferase activity"/>
    <property type="evidence" value="ECO:0007669"/>
    <property type="project" value="UniProtKB-EC"/>
</dbReference>
<dbReference type="EMBL" id="JAHRHJ020000008">
    <property type="protein sequence ID" value="KAH9305077.1"/>
    <property type="molecule type" value="Genomic_DNA"/>
</dbReference>
<evidence type="ECO:0000256" key="8">
    <source>
        <dbReference type="ARBA" id="ARBA00024360"/>
    </source>
</evidence>
<evidence type="ECO:0000256" key="1">
    <source>
        <dbReference type="ARBA" id="ARBA00004162"/>
    </source>
</evidence>
<evidence type="ECO:0000256" key="6">
    <source>
        <dbReference type="ARBA" id="ARBA00022824"/>
    </source>
</evidence>
<evidence type="ECO:0000313" key="13">
    <source>
        <dbReference type="EMBL" id="KAH9305077.1"/>
    </source>
</evidence>
<dbReference type="GO" id="GO:0019432">
    <property type="term" value="P:triglyceride biosynthetic process"/>
    <property type="evidence" value="ECO:0007669"/>
    <property type="project" value="TreeGrafter"/>
</dbReference>
<keyword evidence="14" id="KW-1185">Reference proteome</keyword>
<name>A0AA38CUV7_TAXCH</name>
<feature type="non-terminal residue" evidence="13">
    <location>
        <position position="323"/>
    </location>
</feature>
<comment type="similarity">
    <text evidence="8">In the N-terminal section; belongs to the long-chain O-acyltransferase family.</text>
</comment>
<comment type="subcellular location">
    <subcellularLocation>
        <location evidence="1">Cell membrane</location>
        <topology evidence="1">Single-pass membrane protein</topology>
    </subcellularLocation>
    <subcellularLocation>
        <location evidence="2">Endoplasmic reticulum</location>
    </subcellularLocation>
</comment>
<feature type="domain" description="O-acyltransferase WSD1 C-terminal" evidence="12">
    <location>
        <begin position="221"/>
        <end position="322"/>
    </location>
</feature>
<sequence length="323" mass="36588">TKDSKGVLRWDKRKVNVEEHVFVADFPPNLTSYDEHVDEYVSDMHLRELPPSRPLWEFHFLNYRTINAEATMILNLHHMLGDGVSLMSLALACSTTYTLDALIGSFLRVKWIEDSRFPIRGPPGIELLPKVMASTTFMLHDIRQIKNRVGGSVNDVIMGIVFYGFRRYCQRVLPADPRKTVADTKEMENLRVTALALMNTRSQPGIKGLEEMSKSKTGAPWENRFGYLHLRVPMGKLEDPLEYVRRAKHMTDKKKMSVALFLTGRLINYITRFKGPTASAKALYNTLANTTFTATNIRGPSEEIALAGYTIRSGFFSVSGVPQ</sequence>
<feature type="domain" description="O-acyltransferase WSD1-like N-terminal" evidence="11">
    <location>
        <begin position="15"/>
        <end position="95"/>
    </location>
</feature>
<dbReference type="InterPro" id="IPR004255">
    <property type="entry name" value="O-acyltransferase_WSD1_N"/>
</dbReference>
<dbReference type="Pfam" id="PF06974">
    <property type="entry name" value="WS_DGAT_C"/>
    <property type="match status" value="1"/>
</dbReference>
<evidence type="ECO:0000256" key="10">
    <source>
        <dbReference type="ARBA" id="ARBA00048109"/>
    </source>
</evidence>
<gene>
    <name evidence="13" type="ORF">KI387_009481</name>
</gene>
<keyword evidence="6" id="KW-0256">Endoplasmic reticulum</keyword>
<dbReference type="InterPro" id="IPR045034">
    <property type="entry name" value="O-acyltransferase_WSD1-like"/>
</dbReference>
<dbReference type="GO" id="GO:0047196">
    <property type="term" value="F:long-chain-alcohol O-fatty-acyltransferase activity"/>
    <property type="evidence" value="ECO:0007669"/>
    <property type="project" value="UniProtKB-EC"/>
</dbReference>
<keyword evidence="5" id="KW-0808">Transferase</keyword>
<comment type="pathway">
    <text evidence="4">Lipid metabolism.</text>
</comment>
<evidence type="ECO:0000256" key="5">
    <source>
        <dbReference type="ARBA" id="ARBA00022679"/>
    </source>
</evidence>
<comment type="caution">
    <text evidence="13">The sequence shown here is derived from an EMBL/GenBank/DDBJ whole genome shotgun (WGS) entry which is preliminary data.</text>
</comment>
<evidence type="ECO:0000256" key="4">
    <source>
        <dbReference type="ARBA" id="ARBA00005189"/>
    </source>
</evidence>
<reference evidence="13 14" key="1">
    <citation type="journal article" date="2021" name="Nat. Plants">
        <title>The Taxus genome provides insights into paclitaxel biosynthesis.</title>
        <authorList>
            <person name="Xiong X."/>
            <person name="Gou J."/>
            <person name="Liao Q."/>
            <person name="Li Y."/>
            <person name="Zhou Q."/>
            <person name="Bi G."/>
            <person name="Li C."/>
            <person name="Du R."/>
            <person name="Wang X."/>
            <person name="Sun T."/>
            <person name="Guo L."/>
            <person name="Liang H."/>
            <person name="Lu P."/>
            <person name="Wu Y."/>
            <person name="Zhang Z."/>
            <person name="Ro D.K."/>
            <person name="Shang Y."/>
            <person name="Huang S."/>
            <person name="Yan J."/>
        </authorList>
    </citation>
    <scope>NUCLEOTIDE SEQUENCE [LARGE SCALE GENOMIC DNA]</scope>
    <source>
        <strain evidence="13">Ta-2019</strain>
    </source>
</reference>
<dbReference type="GO" id="GO:0005886">
    <property type="term" value="C:plasma membrane"/>
    <property type="evidence" value="ECO:0007669"/>
    <property type="project" value="UniProtKB-SubCell"/>
</dbReference>
<feature type="non-terminal residue" evidence="13">
    <location>
        <position position="1"/>
    </location>
</feature>
<comment type="catalytic activity">
    <reaction evidence="9">
        <text>a long chain fatty alcohol + a fatty acyl-CoA = a long-chain alcohol wax ester + CoA</text>
        <dbReference type="Rhea" id="RHEA:38443"/>
        <dbReference type="ChEBI" id="CHEBI:17135"/>
        <dbReference type="ChEBI" id="CHEBI:57287"/>
        <dbReference type="ChEBI" id="CHEBI:77636"/>
        <dbReference type="ChEBI" id="CHEBI:235323"/>
        <dbReference type="EC" id="2.3.1.75"/>
    </reaction>
</comment>
<dbReference type="AlphaFoldDB" id="A0AA38CUV7"/>
<evidence type="ECO:0000256" key="2">
    <source>
        <dbReference type="ARBA" id="ARBA00004240"/>
    </source>
</evidence>
<dbReference type="OMA" id="WEVHIVN"/>
<evidence type="ECO:0000259" key="12">
    <source>
        <dbReference type="Pfam" id="PF06974"/>
    </source>
</evidence>
<evidence type="ECO:0000256" key="7">
    <source>
        <dbReference type="ARBA" id="ARBA00023315"/>
    </source>
</evidence>
<evidence type="ECO:0000256" key="9">
    <source>
        <dbReference type="ARBA" id="ARBA00047604"/>
    </source>
</evidence>
<proteinExistence type="inferred from homology"/>
<accession>A0AA38CUV7</accession>
<comment type="catalytic activity">
    <reaction evidence="10">
        <text>an acyl-CoA + a 1,2-diacyl-sn-glycerol = a triacyl-sn-glycerol + CoA</text>
        <dbReference type="Rhea" id="RHEA:10868"/>
        <dbReference type="ChEBI" id="CHEBI:17815"/>
        <dbReference type="ChEBI" id="CHEBI:57287"/>
        <dbReference type="ChEBI" id="CHEBI:58342"/>
        <dbReference type="ChEBI" id="CHEBI:64615"/>
        <dbReference type="EC" id="2.3.1.20"/>
    </reaction>
</comment>